<dbReference type="EMBL" id="JABFAC010250091">
    <property type="protein sequence ID" value="MBA0638182.1"/>
    <property type="molecule type" value="Genomic_DNA"/>
</dbReference>
<dbReference type="InterPro" id="IPR000932">
    <property type="entry name" value="PS_antenna-like"/>
</dbReference>
<evidence type="ECO:0000256" key="9">
    <source>
        <dbReference type="ARBA" id="ARBA00023276"/>
    </source>
</evidence>
<keyword evidence="7" id="KW-0157">Chromophore</keyword>
<dbReference type="GO" id="GO:0009767">
    <property type="term" value="P:photosynthetic electron transport chain"/>
    <property type="evidence" value="ECO:0007669"/>
    <property type="project" value="InterPro"/>
</dbReference>
<proteinExistence type="predicted"/>
<comment type="subcellular location">
    <subcellularLocation>
        <location evidence="1">Membrane</location>
        <topology evidence="1">Multi-pass membrane protein</topology>
    </subcellularLocation>
</comment>
<evidence type="ECO:0000256" key="6">
    <source>
        <dbReference type="ARBA" id="ARBA00022989"/>
    </source>
</evidence>
<keyword evidence="11" id="KW-1185">Reference proteome</keyword>
<dbReference type="AlphaFoldDB" id="A0A7J8TJ27"/>
<organism evidence="10 11">
    <name type="scientific">Gossypium davidsonii</name>
    <name type="common">Davidson's cotton</name>
    <name type="synonym">Gossypium klotzschianum subsp. davidsonii</name>
    <dbReference type="NCBI Taxonomy" id="34287"/>
    <lineage>
        <taxon>Eukaryota</taxon>
        <taxon>Viridiplantae</taxon>
        <taxon>Streptophyta</taxon>
        <taxon>Embryophyta</taxon>
        <taxon>Tracheophyta</taxon>
        <taxon>Spermatophyta</taxon>
        <taxon>Magnoliopsida</taxon>
        <taxon>eudicotyledons</taxon>
        <taxon>Gunneridae</taxon>
        <taxon>Pentapetalae</taxon>
        <taxon>rosids</taxon>
        <taxon>malvids</taxon>
        <taxon>Malvales</taxon>
        <taxon>Malvaceae</taxon>
        <taxon>Malvoideae</taxon>
        <taxon>Gossypium</taxon>
    </lineage>
</organism>
<dbReference type="Pfam" id="PF00421">
    <property type="entry name" value="PSII"/>
    <property type="match status" value="1"/>
</dbReference>
<evidence type="ECO:0000256" key="1">
    <source>
        <dbReference type="ARBA" id="ARBA00004141"/>
    </source>
</evidence>
<keyword evidence="9" id="KW-0604">Photosystem II</keyword>
<keyword evidence="5" id="KW-0812">Transmembrane</keyword>
<keyword evidence="8" id="KW-0472">Membrane</keyword>
<dbReference type="GO" id="GO:0016168">
    <property type="term" value="F:chlorophyll binding"/>
    <property type="evidence" value="ECO:0007669"/>
    <property type="project" value="UniProtKB-KW"/>
</dbReference>
<protein>
    <submittedName>
        <fullName evidence="10">Uncharacterized protein</fullName>
    </submittedName>
</protein>
<evidence type="ECO:0000256" key="7">
    <source>
        <dbReference type="ARBA" id="ARBA00022991"/>
    </source>
</evidence>
<dbReference type="InterPro" id="IPR044900">
    <property type="entry name" value="PSII_PsbC_sf"/>
</dbReference>
<dbReference type="GO" id="GO:0009523">
    <property type="term" value="C:photosystem II"/>
    <property type="evidence" value="ECO:0007669"/>
    <property type="project" value="UniProtKB-KW"/>
</dbReference>
<sequence>MSNPKIIGDLSIKLKSFLIRWALFVNKSKWRVEWKKGLDFNLSSVALTKRLFSERDSDEGYLQVTIELVLVKEVRLETLRGLNGLNLCRLKKDIQPWLEQRSAEYMTHASLGSLNSIGGIATEINAINYVYPRSWFETLTAPQAGLAVASEGPISPVQAPVRPRTLVFELTRMICEGLADYMEKDAHQYMRALLGHTNESESMAMTRSKKVHKIVHVYESAKRA</sequence>
<keyword evidence="4" id="KW-0934">Plastid</keyword>
<dbReference type="InterPro" id="IPR036001">
    <property type="entry name" value="PS_II_antenna-like_sf"/>
</dbReference>
<evidence type="ECO:0000313" key="10">
    <source>
        <dbReference type="EMBL" id="MBA0638182.1"/>
    </source>
</evidence>
<comment type="caution">
    <text evidence="10">The sequence shown here is derived from an EMBL/GenBank/DDBJ whole genome shotgun (WGS) entry which is preliminary data.</text>
</comment>
<keyword evidence="3" id="KW-0602">Photosynthesis</keyword>
<name>A0A7J8TJ27_GOSDV</name>
<gene>
    <name evidence="10" type="ORF">Godav_025162</name>
</gene>
<evidence type="ECO:0000313" key="11">
    <source>
        <dbReference type="Proteomes" id="UP000593561"/>
    </source>
</evidence>
<dbReference type="Gene3D" id="1.10.10.670">
    <property type="entry name" value="photosystem ii from thermosynechococcus elongatus"/>
    <property type="match status" value="1"/>
</dbReference>
<evidence type="ECO:0000256" key="2">
    <source>
        <dbReference type="ARBA" id="ARBA00022494"/>
    </source>
</evidence>
<evidence type="ECO:0000256" key="4">
    <source>
        <dbReference type="ARBA" id="ARBA00022640"/>
    </source>
</evidence>
<accession>A0A7J8TJ27</accession>
<dbReference type="Proteomes" id="UP000593561">
    <property type="component" value="Unassembled WGS sequence"/>
</dbReference>
<dbReference type="SUPFAM" id="SSF161077">
    <property type="entry name" value="Photosystem II antenna protein-like"/>
    <property type="match status" value="1"/>
</dbReference>
<reference evidence="10 11" key="1">
    <citation type="journal article" date="2019" name="Genome Biol. Evol.">
        <title>Insights into the evolution of the New World diploid cottons (Gossypium, subgenus Houzingenia) based on genome sequencing.</title>
        <authorList>
            <person name="Grover C.E."/>
            <person name="Arick M.A. 2nd"/>
            <person name="Thrash A."/>
            <person name="Conover J.L."/>
            <person name="Sanders W.S."/>
            <person name="Peterson D.G."/>
            <person name="Frelichowski J.E."/>
            <person name="Scheffler J.A."/>
            <person name="Scheffler B.E."/>
            <person name="Wendel J.F."/>
        </authorList>
    </citation>
    <scope>NUCLEOTIDE SEQUENCE [LARGE SCALE GENOMIC DNA]</scope>
    <source>
        <strain evidence="10">27</strain>
        <tissue evidence="10">Leaf</tissue>
    </source>
</reference>
<keyword evidence="2" id="KW-0148">Chlorophyll</keyword>
<evidence type="ECO:0000256" key="3">
    <source>
        <dbReference type="ARBA" id="ARBA00022531"/>
    </source>
</evidence>
<evidence type="ECO:0000256" key="5">
    <source>
        <dbReference type="ARBA" id="ARBA00022692"/>
    </source>
</evidence>
<keyword evidence="6" id="KW-1133">Transmembrane helix</keyword>
<evidence type="ECO:0000256" key="8">
    <source>
        <dbReference type="ARBA" id="ARBA00023136"/>
    </source>
</evidence>